<dbReference type="PANTHER" id="PTHR24340:SF73">
    <property type="entry name" value="HOMEOBOX PROTEIN BAGPIPE-RELATED"/>
    <property type="match status" value="1"/>
</dbReference>
<dbReference type="Gene3D" id="1.10.10.60">
    <property type="entry name" value="Homeodomain-like"/>
    <property type="match status" value="1"/>
</dbReference>
<evidence type="ECO:0000256" key="1">
    <source>
        <dbReference type="ARBA" id="ARBA00004123"/>
    </source>
</evidence>
<gene>
    <name evidence="8" type="ORF">GDO86_019312</name>
</gene>
<feature type="domain" description="Homeobox" evidence="7">
    <location>
        <begin position="3"/>
        <end position="56"/>
    </location>
</feature>
<name>A0A8T2IJ55_9PIPI</name>
<dbReference type="CDD" id="cd00086">
    <property type="entry name" value="homeodomain"/>
    <property type="match status" value="1"/>
</dbReference>
<dbReference type="AlphaFoldDB" id="A0A8T2IJ55"/>
<keyword evidence="3 5" id="KW-0371">Homeobox</keyword>
<feature type="DNA-binding region" description="Homeobox" evidence="5">
    <location>
        <begin position="5"/>
        <end position="57"/>
    </location>
</feature>
<keyword evidence="4 5" id="KW-0539">Nucleus</keyword>
<dbReference type="InterPro" id="IPR009057">
    <property type="entry name" value="Homeodomain-like_sf"/>
</dbReference>
<evidence type="ECO:0000256" key="3">
    <source>
        <dbReference type="ARBA" id="ARBA00023155"/>
    </source>
</evidence>
<comment type="subcellular location">
    <subcellularLocation>
        <location evidence="1 5 6">Nucleus</location>
    </subcellularLocation>
</comment>
<evidence type="ECO:0000256" key="6">
    <source>
        <dbReference type="RuleBase" id="RU000682"/>
    </source>
</evidence>
<dbReference type="OrthoDB" id="6159439at2759"/>
<evidence type="ECO:0000256" key="5">
    <source>
        <dbReference type="PROSITE-ProRule" id="PRU00108"/>
    </source>
</evidence>
<organism evidence="8 9">
    <name type="scientific">Hymenochirus boettgeri</name>
    <name type="common">Congo dwarf clawed frog</name>
    <dbReference type="NCBI Taxonomy" id="247094"/>
    <lineage>
        <taxon>Eukaryota</taxon>
        <taxon>Metazoa</taxon>
        <taxon>Chordata</taxon>
        <taxon>Craniata</taxon>
        <taxon>Vertebrata</taxon>
        <taxon>Euteleostomi</taxon>
        <taxon>Amphibia</taxon>
        <taxon>Batrachia</taxon>
        <taxon>Anura</taxon>
        <taxon>Pipoidea</taxon>
        <taxon>Pipidae</taxon>
        <taxon>Pipinae</taxon>
        <taxon>Hymenochirus</taxon>
    </lineage>
</organism>
<dbReference type="InterPro" id="IPR050394">
    <property type="entry name" value="Homeobox_NK-like"/>
</dbReference>
<dbReference type="PROSITE" id="PS00027">
    <property type="entry name" value="HOMEOBOX_1"/>
    <property type="match status" value="1"/>
</dbReference>
<dbReference type="GO" id="GO:0030154">
    <property type="term" value="P:cell differentiation"/>
    <property type="evidence" value="ECO:0007669"/>
    <property type="project" value="TreeGrafter"/>
</dbReference>
<dbReference type="SMART" id="SM00389">
    <property type="entry name" value="HOX"/>
    <property type="match status" value="1"/>
</dbReference>
<dbReference type="GO" id="GO:0000981">
    <property type="term" value="F:DNA-binding transcription factor activity, RNA polymerase II-specific"/>
    <property type="evidence" value="ECO:0007669"/>
    <property type="project" value="InterPro"/>
</dbReference>
<dbReference type="PROSITE" id="PS50071">
    <property type="entry name" value="HOMEOBOX_2"/>
    <property type="match status" value="1"/>
</dbReference>
<dbReference type="GO" id="GO:0005634">
    <property type="term" value="C:nucleus"/>
    <property type="evidence" value="ECO:0007669"/>
    <property type="project" value="UniProtKB-SubCell"/>
</dbReference>
<keyword evidence="2 5" id="KW-0238">DNA-binding</keyword>
<keyword evidence="9" id="KW-1185">Reference proteome</keyword>
<accession>A0A8T2IJ55</accession>
<dbReference type="InterPro" id="IPR017970">
    <property type="entry name" value="Homeobox_CS"/>
</dbReference>
<protein>
    <recommendedName>
        <fullName evidence="7">Homeobox domain-containing protein</fullName>
    </recommendedName>
</protein>
<proteinExistence type="predicted"/>
<evidence type="ECO:0000313" key="9">
    <source>
        <dbReference type="Proteomes" id="UP000812440"/>
    </source>
</evidence>
<dbReference type="InterPro" id="IPR001356">
    <property type="entry name" value="HD"/>
</dbReference>
<evidence type="ECO:0000256" key="2">
    <source>
        <dbReference type="ARBA" id="ARBA00023125"/>
    </source>
</evidence>
<evidence type="ECO:0000313" key="8">
    <source>
        <dbReference type="EMBL" id="KAG8431174.1"/>
    </source>
</evidence>
<dbReference type="Proteomes" id="UP000812440">
    <property type="component" value="Unassembled WGS sequence"/>
</dbReference>
<evidence type="ECO:0000259" key="7">
    <source>
        <dbReference type="PROSITE" id="PS50071"/>
    </source>
</evidence>
<dbReference type="SUPFAM" id="SSF46689">
    <property type="entry name" value="Homeodomain-like"/>
    <property type="match status" value="1"/>
</dbReference>
<dbReference type="PANTHER" id="PTHR24340">
    <property type="entry name" value="HOMEOBOX PROTEIN NKX"/>
    <property type="match status" value="1"/>
</dbReference>
<feature type="non-terminal residue" evidence="8">
    <location>
        <position position="117"/>
    </location>
</feature>
<dbReference type="EMBL" id="JAACNH010000324">
    <property type="protein sequence ID" value="KAG8431174.1"/>
    <property type="molecule type" value="Genomic_DNA"/>
</dbReference>
<reference evidence="8" key="1">
    <citation type="thesis" date="2020" institute="ProQuest LLC" country="789 East Eisenhower Parkway, Ann Arbor, MI, USA">
        <title>Comparative Genomics and Chromosome Evolution.</title>
        <authorList>
            <person name="Mudd A.B."/>
        </authorList>
    </citation>
    <scope>NUCLEOTIDE SEQUENCE</scope>
    <source>
        <strain evidence="8">Female2</strain>
        <tissue evidence="8">Blood</tissue>
    </source>
</reference>
<comment type="caution">
    <text evidence="8">The sequence shown here is derived from an EMBL/GenBank/DDBJ whole genome shotgun (WGS) entry which is preliminary data.</text>
</comment>
<evidence type="ECO:0000256" key="4">
    <source>
        <dbReference type="ARBA" id="ARBA00023242"/>
    </source>
</evidence>
<dbReference type="Pfam" id="PF00046">
    <property type="entry name" value="Homeodomain"/>
    <property type="match status" value="1"/>
</dbReference>
<sequence>PKVRKKCSRAAFSHAQVYELERRFSLQRADLAAALKLTETQVKIWFQNRRYKTKRKMIANQTAQTLPHGLARKVAVRSLVLSFYHAYQYYPYMYCMPNWTAHLHCEGPSGYCWTPLN</sequence>
<dbReference type="GO" id="GO:0000978">
    <property type="term" value="F:RNA polymerase II cis-regulatory region sequence-specific DNA binding"/>
    <property type="evidence" value="ECO:0007669"/>
    <property type="project" value="TreeGrafter"/>
</dbReference>